<organism evidence="9 10">
    <name type="scientific">Oribacterium sinus</name>
    <dbReference type="NCBI Taxonomy" id="237576"/>
    <lineage>
        <taxon>Bacteria</taxon>
        <taxon>Bacillati</taxon>
        <taxon>Bacillota</taxon>
        <taxon>Clostridia</taxon>
        <taxon>Lachnospirales</taxon>
        <taxon>Lachnospiraceae</taxon>
        <taxon>Oribacterium</taxon>
    </lineage>
</organism>
<comment type="similarity">
    <text evidence="5">Belongs to the glycosyl hydrolase.</text>
</comment>
<feature type="active site" description="Nucleophile" evidence="6">
    <location>
        <position position="475"/>
    </location>
</feature>
<dbReference type="Gene3D" id="2.60.40.1180">
    <property type="entry name" value="Golgi alpha-mannosidase II"/>
    <property type="match status" value="1"/>
</dbReference>
<dbReference type="GO" id="GO:0004557">
    <property type="term" value="F:alpha-galactosidase activity"/>
    <property type="evidence" value="ECO:0007669"/>
    <property type="project" value="UniProtKB-UniRule"/>
</dbReference>
<evidence type="ECO:0000256" key="6">
    <source>
        <dbReference type="PIRSR" id="PIRSR005536-1"/>
    </source>
</evidence>
<dbReference type="InterPro" id="IPR017853">
    <property type="entry name" value="GH"/>
</dbReference>
<dbReference type="InterPro" id="IPR013785">
    <property type="entry name" value="Aldolase_TIM"/>
</dbReference>
<evidence type="ECO:0000256" key="5">
    <source>
        <dbReference type="PIRNR" id="PIRNR005536"/>
    </source>
</evidence>
<dbReference type="AlphaFoldDB" id="A0A7W9SET4"/>
<dbReference type="InterPro" id="IPR031705">
    <property type="entry name" value="Glyco_hydro_36_C"/>
</dbReference>
<evidence type="ECO:0000256" key="1">
    <source>
        <dbReference type="ARBA" id="ARBA00001255"/>
    </source>
</evidence>
<feature type="active site" description="Proton donor" evidence="6">
    <location>
        <position position="545"/>
    </location>
</feature>
<dbReference type="PRINTS" id="PR00743">
    <property type="entry name" value="GLHYDRLASE36"/>
</dbReference>
<protein>
    <recommendedName>
        <fullName evidence="2 5">Alpha-galactosidase</fullName>
        <ecNumber evidence="2 5">3.2.1.22</ecNumber>
    </recommendedName>
</protein>
<dbReference type="GO" id="GO:0016052">
    <property type="term" value="P:carbohydrate catabolic process"/>
    <property type="evidence" value="ECO:0007669"/>
    <property type="project" value="InterPro"/>
</dbReference>
<dbReference type="PIRSF" id="PIRSF005536">
    <property type="entry name" value="Agal"/>
    <property type="match status" value="1"/>
</dbReference>
<dbReference type="InterPro" id="IPR031704">
    <property type="entry name" value="Glyco_hydro_36_N"/>
</dbReference>
<feature type="domain" description="Glycosyl hydrolase family 36 C-terminal" evidence="7">
    <location>
        <begin position="660"/>
        <end position="750"/>
    </location>
</feature>
<dbReference type="PANTHER" id="PTHR43053">
    <property type="entry name" value="GLYCOSIDASE FAMILY 31"/>
    <property type="match status" value="1"/>
</dbReference>
<dbReference type="PROSITE" id="PS00512">
    <property type="entry name" value="ALPHA_GALACTOSIDASE"/>
    <property type="match status" value="1"/>
</dbReference>
<evidence type="ECO:0000256" key="3">
    <source>
        <dbReference type="ARBA" id="ARBA00022801"/>
    </source>
</evidence>
<evidence type="ECO:0000313" key="10">
    <source>
        <dbReference type="Proteomes" id="UP000522163"/>
    </source>
</evidence>
<dbReference type="InterPro" id="IPR038417">
    <property type="entry name" value="Alpga-gal_N_sf"/>
</dbReference>
<gene>
    <name evidence="9" type="ORF">HNQ46_000757</name>
</gene>
<proteinExistence type="inferred from homology"/>
<dbReference type="GeneID" id="85014316"/>
<dbReference type="EMBL" id="JACHHH010000003">
    <property type="protein sequence ID" value="MBB6040794.1"/>
    <property type="molecule type" value="Genomic_DNA"/>
</dbReference>
<evidence type="ECO:0000313" key="9">
    <source>
        <dbReference type="EMBL" id="MBB6040794.1"/>
    </source>
</evidence>
<dbReference type="InterPro" id="IPR000111">
    <property type="entry name" value="Glyco_hydro_27/36_CS"/>
</dbReference>
<evidence type="ECO:0000259" key="7">
    <source>
        <dbReference type="Pfam" id="PF16874"/>
    </source>
</evidence>
<keyword evidence="3 5" id="KW-0378">Hydrolase</keyword>
<dbReference type="Pfam" id="PF02065">
    <property type="entry name" value="Melibiase"/>
    <property type="match status" value="1"/>
</dbReference>
<dbReference type="SUPFAM" id="SSF51445">
    <property type="entry name" value="(Trans)glycosidases"/>
    <property type="match status" value="1"/>
</dbReference>
<reference evidence="9 10" key="1">
    <citation type="submission" date="2020-08" db="EMBL/GenBank/DDBJ databases">
        <title>Genomic Encyclopedia of Type Strains, Phase IV (KMG-IV): sequencing the most valuable type-strain genomes for metagenomic binning, comparative biology and taxonomic classification.</title>
        <authorList>
            <person name="Goeker M."/>
        </authorList>
    </citation>
    <scope>NUCLEOTIDE SEQUENCE [LARGE SCALE GENOMIC DNA]</scope>
    <source>
        <strain evidence="9 10">DSM 17245</strain>
    </source>
</reference>
<dbReference type="InterPro" id="IPR013780">
    <property type="entry name" value="Glyco_hydro_b"/>
</dbReference>
<dbReference type="FunFam" id="3.20.20.70:FF:000118">
    <property type="entry name" value="Alpha-galactosidase"/>
    <property type="match status" value="1"/>
</dbReference>
<dbReference type="RefSeq" id="WP_183683187.1">
    <property type="nucleotide sequence ID" value="NZ_JACHHH010000003.1"/>
</dbReference>
<dbReference type="CDD" id="cd14791">
    <property type="entry name" value="GH36"/>
    <property type="match status" value="1"/>
</dbReference>
<evidence type="ECO:0000259" key="8">
    <source>
        <dbReference type="Pfam" id="PF16875"/>
    </source>
</evidence>
<dbReference type="InterPro" id="IPR002252">
    <property type="entry name" value="Glyco_hydro_36"/>
</dbReference>
<dbReference type="Gene3D" id="2.70.98.60">
    <property type="entry name" value="alpha-galactosidase from lactobacil brevis"/>
    <property type="match status" value="1"/>
</dbReference>
<dbReference type="Proteomes" id="UP000522163">
    <property type="component" value="Unassembled WGS sequence"/>
</dbReference>
<dbReference type="EC" id="3.2.1.22" evidence="2 5"/>
<dbReference type="Gene3D" id="3.20.20.70">
    <property type="entry name" value="Aldolase class I"/>
    <property type="match status" value="1"/>
</dbReference>
<comment type="catalytic activity">
    <reaction evidence="1 5">
        <text>Hydrolysis of terminal, non-reducing alpha-D-galactose residues in alpha-D-galactosides, including galactose oligosaccharides, galactomannans and galactolipids.</text>
        <dbReference type="EC" id="3.2.1.22"/>
    </reaction>
</comment>
<keyword evidence="4 5" id="KW-0326">Glycosidase</keyword>
<dbReference type="Pfam" id="PF16874">
    <property type="entry name" value="Glyco_hydro_36C"/>
    <property type="match status" value="1"/>
</dbReference>
<dbReference type="InterPro" id="IPR050985">
    <property type="entry name" value="Alpha-glycosidase_related"/>
</dbReference>
<sequence length="755" mass="85352">MAIVYDKEKGLISLHSRNTSYQMGIGPYGHLLHYYYGKRGEGDFSYLFQYKDRGFSGNPYDANADRTYSMDTLAQEYSSFGNGDYRIPACSISGSDGEGILDLRVDRVEIFSGRSHPEGLPHAKAVEECETLRIFLKEERKRVEVELDYILYPDEDVIARNARIKNISEEALFVERLDSLSLDFSYGDYDLIHFSGRYGMERLYRREPLQQGVKHIASMRGSSSHQENPFGILAGRNTTEHSGDCYGFALLYSSSFHLDVERDSYRGTRVSLGMQNDNMHYLLEAGEELQSPEAILSFGDGLSALSNQLQSMVKKYIAATSPLPYFPILLNSWEACYFNFTGEKIIELAREGKALGMNLLVMDDGWFGKRDTDFSGLGDWVTNEDKLGMSLESLGHRLEEEGMHFGIWIEPEMVNEDSALYRAHPDYALQIPGESPIRSRSQLVLDFSRKEVVDAVLESLISCFRSVPLSYIKMDMNRSIMDVYSHGVNFQGRGKILHRYCLGLYRFLSGLKEAFPDVLIEGCSGGGGRFDLGALYYTPQIWLSDNTDAIERLEIQYGSSFLYPIQCMGAHVSQVPNHQTGRVVPMNTRAIVAMSGSFGYELDPKDCSEEDKAEIHKQIAIVEELEPLMKEGSYYRLSGYGETGGYTPQSEDRVSGKRFTAWSFVSPDKNKASLSVVWRDKNFNGANEILYCKGLKREGKYRLRLLLQGGSFQDEAFVESLLKRTYSGFSLMEVGLPLPEGKGEYDSFLLLMEEV</sequence>
<feature type="domain" description="Glycosyl hydrolase family 36 N-terminal" evidence="8">
    <location>
        <begin position="29"/>
        <end position="284"/>
    </location>
</feature>
<evidence type="ECO:0000256" key="4">
    <source>
        <dbReference type="ARBA" id="ARBA00023295"/>
    </source>
</evidence>
<accession>A0A7W9SET4</accession>
<evidence type="ECO:0000256" key="2">
    <source>
        <dbReference type="ARBA" id="ARBA00012755"/>
    </source>
</evidence>
<comment type="caution">
    <text evidence="9">The sequence shown here is derived from an EMBL/GenBank/DDBJ whole genome shotgun (WGS) entry which is preliminary data.</text>
</comment>
<name>A0A7W9SET4_9FIRM</name>
<dbReference type="Pfam" id="PF16875">
    <property type="entry name" value="Glyco_hydro_36N"/>
    <property type="match status" value="1"/>
</dbReference>
<dbReference type="PANTHER" id="PTHR43053:SF3">
    <property type="entry name" value="ALPHA-GALACTOSIDASE C-RELATED"/>
    <property type="match status" value="1"/>
</dbReference>